<evidence type="ECO:0000256" key="1">
    <source>
        <dbReference type="ARBA" id="ARBA00022801"/>
    </source>
</evidence>
<dbReference type="Pfam" id="PF00271">
    <property type="entry name" value="Helicase_C"/>
    <property type="match status" value="1"/>
</dbReference>
<feature type="domain" description="Helicase ATP-binding" evidence="4">
    <location>
        <begin position="629"/>
        <end position="791"/>
    </location>
</feature>
<dbReference type="Gene3D" id="3.40.50.10810">
    <property type="entry name" value="Tandem AAA-ATPase domain"/>
    <property type="match status" value="1"/>
</dbReference>
<dbReference type="InterPro" id="IPR000330">
    <property type="entry name" value="SNF2_N"/>
</dbReference>
<dbReference type="GO" id="GO:0004386">
    <property type="term" value="F:helicase activity"/>
    <property type="evidence" value="ECO:0007669"/>
    <property type="project" value="UniProtKB-KW"/>
</dbReference>
<dbReference type="InterPro" id="IPR013663">
    <property type="entry name" value="Helicase_SWF/SNF/SWI_bac"/>
</dbReference>
<dbReference type="Gene3D" id="3.40.50.300">
    <property type="entry name" value="P-loop containing nucleotide triphosphate hydrolases"/>
    <property type="match status" value="1"/>
</dbReference>
<dbReference type="PANTHER" id="PTHR10799">
    <property type="entry name" value="SNF2/RAD54 HELICASE FAMILY"/>
    <property type="match status" value="1"/>
</dbReference>
<dbReference type="SMART" id="SM00490">
    <property type="entry name" value="HELICc"/>
    <property type="match status" value="1"/>
</dbReference>
<dbReference type="GO" id="GO:0005524">
    <property type="term" value="F:ATP binding"/>
    <property type="evidence" value="ECO:0007669"/>
    <property type="project" value="InterPro"/>
</dbReference>
<dbReference type="Proteomes" id="UP000028868">
    <property type="component" value="Unassembled WGS sequence"/>
</dbReference>
<dbReference type="GO" id="GO:0016787">
    <property type="term" value="F:hydrolase activity"/>
    <property type="evidence" value="ECO:0007669"/>
    <property type="project" value="UniProtKB-KW"/>
</dbReference>
<feature type="domain" description="Helicase C-terminal" evidence="5">
    <location>
        <begin position="904"/>
        <end position="1054"/>
    </location>
</feature>
<dbReference type="PROSITE" id="PS51194">
    <property type="entry name" value="HELICASE_CTER"/>
    <property type="match status" value="1"/>
</dbReference>
<dbReference type="SUPFAM" id="SSF52540">
    <property type="entry name" value="P-loop containing nucleoside triphosphate hydrolases"/>
    <property type="match status" value="2"/>
</dbReference>
<evidence type="ECO:0000313" key="6">
    <source>
        <dbReference type="EMBL" id="CDQ22695.1"/>
    </source>
</evidence>
<evidence type="ECO:0000259" key="4">
    <source>
        <dbReference type="PROSITE" id="PS51192"/>
    </source>
</evidence>
<accession>A0A059NWG2</accession>
<dbReference type="InterPro" id="IPR007527">
    <property type="entry name" value="Znf_SWIM"/>
</dbReference>
<keyword evidence="6" id="KW-0347">Helicase</keyword>
<gene>
    <name evidence="6" type="ORF">BN983_00910</name>
</gene>
<dbReference type="Pfam" id="PF00176">
    <property type="entry name" value="SNF2-rel_dom"/>
    <property type="match status" value="1"/>
</dbReference>
<dbReference type="RefSeq" id="WP_035506103.1">
    <property type="nucleotide sequence ID" value="NZ_CCDH010000001.1"/>
</dbReference>
<keyword evidence="2" id="KW-0863">Zinc-finger</keyword>
<dbReference type="FunFam" id="3.40.50.300:FF:000533">
    <property type="entry name" value="Helicase, Snf2 family"/>
    <property type="match status" value="1"/>
</dbReference>
<evidence type="ECO:0000259" key="5">
    <source>
        <dbReference type="PROSITE" id="PS51194"/>
    </source>
</evidence>
<protein>
    <submittedName>
        <fullName evidence="6">ATP-dependent helicase HepA</fullName>
    </submittedName>
</protein>
<proteinExistence type="predicted"/>
<reference evidence="6 7" key="2">
    <citation type="submission" date="2014-05" db="EMBL/GenBank/DDBJ databases">
        <title>Draft genome sequence of Halobacillus karajensis HK-03.</title>
        <authorList>
            <person name="Khelaifia S."/>
            <person name="Croce O."/>
            <person name="Lagier J.C."/>
            <person name="Raoult D."/>
        </authorList>
    </citation>
    <scope>NUCLEOTIDE SEQUENCE [LARGE SCALE GENOMIC DNA]</scope>
    <source>
        <strain evidence="6 7">HD-03</strain>
    </source>
</reference>
<dbReference type="PROSITE" id="PS50966">
    <property type="entry name" value="ZF_SWIM"/>
    <property type="match status" value="1"/>
</dbReference>
<dbReference type="PROSITE" id="PS51192">
    <property type="entry name" value="HELICASE_ATP_BIND_1"/>
    <property type="match status" value="1"/>
</dbReference>
<dbReference type="Pfam" id="PF04434">
    <property type="entry name" value="SWIM"/>
    <property type="match status" value="1"/>
</dbReference>
<dbReference type="GO" id="GO:0008270">
    <property type="term" value="F:zinc ion binding"/>
    <property type="evidence" value="ECO:0007669"/>
    <property type="project" value="UniProtKB-KW"/>
</dbReference>
<feature type="domain" description="SWIM-type" evidence="3">
    <location>
        <begin position="54"/>
        <end position="92"/>
    </location>
</feature>
<dbReference type="InterPro" id="IPR014001">
    <property type="entry name" value="Helicase_ATP-bd"/>
</dbReference>
<evidence type="ECO:0000313" key="7">
    <source>
        <dbReference type="Proteomes" id="UP000028868"/>
    </source>
</evidence>
<comment type="caution">
    <text evidence="6">The sequence shown here is derived from an EMBL/GenBank/DDBJ whole genome shotgun (WGS) entry which is preliminary data.</text>
</comment>
<dbReference type="CDD" id="cd18793">
    <property type="entry name" value="SF2_C_SNF"/>
    <property type="match status" value="1"/>
</dbReference>
<dbReference type="AlphaFoldDB" id="A0A059NWG2"/>
<keyword evidence="2" id="KW-0479">Metal-binding</keyword>
<dbReference type="InterPro" id="IPR049730">
    <property type="entry name" value="SNF2/RAD54-like_C"/>
</dbReference>
<dbReference type="EMBL" id="CCDI010000001">
    <property type="protein sequence ID" value="CDQ22695.1"/>
    <property type="molecule type" value="Genomic_DNA"/>
</dbReference>
<dbReference type="Pfam" id="PF08455">
    <property type="entry name" value="SNF2_assoc"/>
    <property type="match status" value="1"/>
</dbReference>
<sequence>MQSYLLQPNDIKKITGQTFYTRGKQYFERGKVYGLSHNSAIRSWRAVVAGTHDYEVRVFFFEDEDVEATCECAAYSTYYTCKHIAAVLIAIRERTLEDLAPKLAEKGRKSQTSVNSQDRMFAVSLFEAFRQRQENRGAQDLKKPLQIQYYLHLQSILGSKSLGIELKLGEDYPYVIKNIRDLLDYIRKEQSYRITKKFTYDPSEHTFSVLDKKILRLLQRAYEQEQFYEQQWNSAEPKVLKVSPALVTQLLPLLEEQQAEVIDRGENMGVIRFDEEFPHLSFYVSEERGHFHMHMNHLKDYDYLADYHLLYKQGTFHPIEPDKEEVMRTLYTILPYNSNGNHTVSQNDMEGIVSYVLPELETIAHIQLDRSAQEKIIQEPLVAETYLNFNHWTLTVEVKFHYGDLTIDPFNEQPLSNQTIVRRDRQTEQQIMQVIEAAEFKFDGEMVYIEDEDQLDLFLYQYLPKLKEYSEVYLSSSVRSLLEDSHHELQTSVQLESDGGWLDINFTIDGISDHDVTEALKAVIERKKYYRLSDGALMALTSDSFERFQKLVDDLDLNTKDLEESHIQVSTARSLQVEDALQPEEAERNQLFQELVDRLKSPQSFEIEPPAALQADLRPYQLTGFRWMKMLSHYGLGGVLADDMGLGKTIQTITYLLDEKVKGSMTNPAMIITPASLVYNWKKELEKFAPQLSVQILTGDPAARKKALAEAPEKDIWITSYPLLRQDISAYEDQKFHAMILDESQAIKNETTKTAVSVRSIQARHRFALSGTPIENSLQELWSLFRTIMPGFFTSKKKFFQLKPEKISLMTRPFILRRMKTEVLDELPDKIDTVQYSELTREQKEVYLAYLERIQDDIQETIATKGIQRGKLEILAGLTRLRQICCHPSLFLENYEGASGKLEQLKELTRELKDSGHRLLIFSQFSSMLTLMHDELTKEGLDSFYLDGRTKSEKRMEMVEAFNKGEKDAFFISLKAGGTGLNLTGADTVILYDLWWNPAIEEQAAGRAHRIGQEKVVQVIRMISEGTIEERIYQLQQKKRDLVDQIIQPGESMLTSLSEEEIKQLFN</sequence>
<keyword evidence="6" id="KW-0067">ATP-binding</keyword>
<dbReference type="InterPro" id="IPR027417">
    <property type="entry name" value="P-loop_NTPase"/>
</dbReference>
<evidence type="ECO:0000259" key="3">
    <source>
        <dbReference type="PROSITE" id="PS50966"/>
    </source>
</evidence>
<reference evidence="7" key="1">
    <citation type="submission" date="2014-03" db="EMBL/GenBank/DDBJ databases">
        <authorList>
            <person name="Urmite Genomes U."/>
        </authorList>
    </citation>
    <scope>NUCLEOTIDE SEQUENCE [LARGE SCALE GENOMIC DNA]</scope>
    <source>
        <strain evidence="7">HD-03</strain>
    </source>
</reference>
<organism evidence="6 7">
    <name type="scientific">Halobacillus karajensis</name>
    <dbReference type="NCBI Taxonomy" id="195088"/>
    <lineage>
        <taxon>Bacteria</taxon>
        <taxon>Bacillati</taxon>
        <taxon>Bacillota</taxon>
        <taxon>Bacilli</taxon>
        <taxon>Bacillales</taxon>
        <taxon>Bacillaceae</taxon>
        <taxon>Halobacillus</taxon>
    </lineage>
</organism>
<keyword evidence="2" id="KW-0862">Zinc</keyword>
<keyword evidence="7" id="KW-1185">Reference proteome</keyword>
<dbReference type="SMART" id="SM00487">
    <property type="entry name" value="DEXDc"/>
    <property type="match status" value="1"/>
</dbReference>
<name>A0A059NWG2_9BACI</name>
<dbReference type="InterPro" id="IPR038718">
    <property type="entry name" value="SNF2-like_sf"/>
</dbReference>
<dbReference type="CDD" id="cd18012">
    <property type="entry name" value="DEXQc_arch_SWI2_SNF2"/>
    <property type="match status" value="1"/>
</dbReference>
<evidence type="ECO:0000256" key="2">
    <source>
        <dbReference type="PROSITE-ProRule" id="PRU00325"/>
    </source>
</evidence>
<dbReference type="InterPro" id="IPR001650">
    <property type="entry name" value="Helicase_C-like"/>
</dbReference>
<keyword evidence="6" id="KW-0547">Nucleotide-binding</keyword>
<keyword evidence="1" id="KW-0378">Hydrolase</keyword>